<proteinExistence type="predicted"/>
<organism evidence="1 2">
    <name type="scientific">Dryococelus australis</name>
    <dbReference type="NCBI Taxonomy" id="614101"/>
    <lineage>
        <taxon>Eukaryota</taxon>
        <taxon>Metazoa</taxon>
        <taxon>Ecdysozoa</taxon>
        <taxon>Arthropoda</taxon>
        <taxon>Hexapoda</taxon>
        <taxon>Insecta</taxon>
        <taxon>Pterygota</taxon>
        <taxon>Neoptera</taxon>
        <taxon>Polyneoptera</taxon>
        <taxon>Phasmatodea</taxon>
        <taxon>Verophasmatodea</taxon>
        <taxon>Anareolatae</taxon>
        <taxon>Phasmatidae</taxon>
        <taxon>Eurycanthinae</taxon>
        <taxon>Dryococelus</taxon>
    </lineage>
</organism>
<evidence type="ECO:0000313" key="1">
    <source>
        <dbReference type="EMBL" id="KAJ8869030.1"/>
    </source>
</evidence>
<protein>
    <submittedName>
        <fullName evidence="1">Uncharacterized protein</fullName>
    </submittedName>
</protein>
<sequence length="496" mass="52933">MKCPRRLTLSGNGAAHATCAGDVTICCERGSYLVVGAPGRNFVPPPLPTQPPPTKTATALAVATSVAVVAGGERVRNKKNRRGLAPNSRGSRTGMKKFPVELQLFVAWSLTCVAKLVLQLLSVSQSLVRGSHAVFTSCKGTIARHENVEIHPEIFFVGIYMASLLAFHQGGSGSIPGHSRTLAYGNRDGRCRWPAGYLGDPTLPPPAHSGAAPYSPQSTSSALKTSLFRAAQISSLTHIRGTCMLKMDNQKESSGEPGSIPGQFTPVESVGRRVLLGDLPFPPPFHSGAAQYSPRFTLISSQDFDVESSPNLPTQLKVLPPSPAAHLAWSSKCNASVINISRLAATSIFQNSSAGMKGRGKRETPENPRFASGIVRDDFHMRKSEGDTVGDRTLFAQVGGGSHDGLVSDTPSCRHSNWQQQQLTTGCKTHVDPDALHSGEPTGAVIYIPPAGSALSRRGWELQDPARRGGPHAVLPKAAEFRCVHRNATLGVRRRE</sequence>
<keyword evidence="2" id="KW-1185">Reference proteome</keyword>
<accession>A0ABQ9G9D1</accession>
<dbReference type="EMBL" id="JARBHB010000014">
    <property type="protein sequence ID" value="KAJ8869030.1"/>
    <property type="molecule type" value="Genomic_DNA"/>
</dbReference>
<dbReference type="Proteomes" id="UP001159363">
    <property type="component" value="Chromosome 13"/>
</dbReference>
<gene>
    <name evidence="1" type="ORF">PR048_030576</name>
</gene>
<comment type="caution">
    <text evidence="1">The sequence shown here is derived from an EMBL/GenBank/DDBJ whole genome shotgun (WGS) entry which is preliminary data.</text>
</comment>
<reference evidence="1 2" key="1">
    <citation type="submission" date="2023-02" db="EMBL/GenBank/DDBJ databases">
        <title>LHISI_Scaffold_Assembly.</title>
        <authorList>
            <person name="Stuart O.P."/>
            <person name="Cleave R."/>
            <person name="Magrath M.J.L."/>
            <person name="Mikheyev A.S."/>
        </authorList>
    </citation>
    <scope>NUCLEOTIDE SEQUENCE [LARGE SCALE GENOMIC DNA]</scope>
    <source>
        <strain evidence="1">Daus_M_001</strain>
        <tissue evidence="1">Leg muscle</tissue>
    </source>
</reference>
<name>A0ABQ9G9D1_9NEOP</name>
<evidence type="ECO:0000313" key="2">
    <source>
        <dbReference type="Proteomes" id="UP001159363"/>
    </source>
</evidence>